<accession>A0A1F7RL65</accession>
<dbReference type="InterPro" id="IPR019707">
    <property type="entry name" value="DUF2582"/>
</dbReference>
<gene>
    <name evidence="1" type="ORF">A2042_04245</name>
</gene>
<evidence type="ECO:0008006" key="3">
    <source>
        <dbReference type="Google" id="ProtNLM"/>
    </source>
</evidence>
<dbReference type="Proteomes" id="UP000178526">
    <property type="component" value="Unassembled WGS sequence"/>
</dbReference>
<proteinExistence type="predicted"/>
<organism evidence="1 2">
    <name type="scientific">Candidatus Schekmanbacteria bacterium GWA2_38_11</name>
    <dbReference type="NCBI Taxonomy" id="1817876"/>
    <lineage>
        <taxon>Bacteria</taxon>
        <taxon>Candidatus Schekmaniibacteriota</taxon>
    </lineage>
</organism>
<dbReference type="AlphaFoldDB" id="A0A1F7RL65"/>
<comment type="caution">
    <text evidence="1">The sequence shown here is derived from an EMBL/GenBank/DDBJ whole genome shotgun (WGS) entry which is preliminary data.</text>
</comment>
<protein>
    <recommendedName>
        <fullName evidence="3">Winged helix-turn-helix domain-containing protein</fullName>
    </recommendedName>
</protein>
<evidence type="ECO:0000313" key="1">
    <source>
        <dbReference type="EMBL" id="OGL42309.1"/>
    </source>
</evidence>
<reference evidence="1 2" key="1">
    <citation type="journal article" date="2016" name="Nat. Commun.">
        <title>Thousands of microbial genomes shed light on interconnected biogeochemical processes in an aquifer system.</title>
        <authorList>
            <person name="Anantharaman K."/>
            <person name="Brown C.T."/>
            <person name="Hug L.A."/>
            <person name="Sharon I."/>
            <person name="Castelle C.J."/>
            <person name="Probst A.J."/>
            <person name="Thomas B.C."/>
            <person name="Singh A."/>
            <person name="Wilkins M.J."/>
            <person name="Karaoz U."/>
            <person name="Brodie E.L."/>
            <person name="Williams K.H."/>
            <person name="Hubbard S.S."/>
            <person name="Banfield J.F."/>
        </authorList>
    </citation>
    <scope>NUCLEOTIDE SEQUENCE [LARGE SCALE GENOMIC DNA]</scope>
</reference>
<name>A0A1F7RL65_9BACT</name>
<sequence length="76" mass="8802">MMKEEIGIVAGKIWSTLREKKLTQTQLKKASGLNDKMLFLGLGWLAKEGKVEFLKENNFEKISLTDEEKKLFKNQE</sequence>
<dbReference type="EMBL" id="MGDB01000052">
    <property type="protein sequence ID" value="OGL42309.1"/>
    <property type="molecule type" value="Genomic_DNA"/>
</dbReference>
<dbReference type="Gene3D" id="1.10.10.10">
    <property type="entry name" value="Winged helix-like DNA-binding domain superfamily/Winged helix DNA-binding domain"/>
    <property type="match status" value="1"/>
</dbReference>
<evidence type="ECO:0000313" key="2">
    <source>
        <dbReference type="Proteomes" id="UP000178526"/>
    </source>
</evidence>
<dbReference type="InterPro" id="IPR036388">
    <property type="entry name" value="WH-like_DNA-bd_sf"/>
</dbReference>
<dbReference type="Pfam" id="PF10771">
    <property type="entry name" value="DUF2582"/>
    <property type="match status" value="1"/>
</dbReference>